<sequence>MKYSIIYLVIMLFSSCNSNDSEQFIVDTSITISVKDSDGIDLLNSKNSNSLDPNKFKIIYVIDGVSVEFYDENASYPKGFFIYEHENEYRIKIFPNVKNKDNLPITYIKWNEVDSDTLKCEIEKNINSEICKKVWLNDKIVWQSYKNERYFEIIK</sequence>
<dbReference type="PROSITE" id="PS51257">
    <property type="entry name" value="PROKAR_LIPOPROTEIN"/>
    <property type="match status" value="1"/>
</dbReference>
<dbReference type="Proteomes" id="UP000817854">
    <property type="component" value="Unassembled WGS sequence"/>
</dbReference>
<protein>
    <recommendedName>
        <fullName evidence="3">Lipoprotein</fullName>
    </recommendedName>
</protein>
<reference evidence="1 2" key="2">
    <citation type="submission" date="2019-05" db="EMBL/GenBank/DDBJ databases">
        <authorList>
            <person name="Lianzixin W."/>
        </authorList>
    </citation>
    <scope>NUCLEOTIDE SEQUENCE [LARGE SCALE GENOMIC DNA]</scope>
    <source>
        <strain evidence="1 2">EC11</strain>
    </source>
</reference>
<evidence type="ECO:0008006" key="3">
    <source>
        <dbReference type="Google" id="ProtNLM"/>
    </source>
</evidence>
<gene>
    <name evidence="1" type="ORF">FIA58_008775</name>
</gene>
<reference evidence="1 2" key="3">
    <citation type="submission" date="2020-02" db="EMBL/GenBank/DDBJ databases">
        <title>Flavobacterium profundi sp. nov., isolated from a deep-sea seamount.</title>
        <authorList>
            <person name="Zhang D.-C."/>
        </authorList>
    </citation>
    <scope>NUCLEOTIDE SEQUENCE [LARGE SCALE GENOMIC DNA]</scope>
    <source>
        <strain evidence="1 2">EC11</strain>
    </source>
</reference>
<evidence type="ECO:0000313" key="1">
    <source>
        <dbReference type="EMBL" id="NHN25766.1"/>
    </source>
</evidence>
<proteinExistence type="predicted"/>
<dbReference type="EMBL" id="VEVQ02000005">
    <property type="protein sequence ID" value="NHN25766.1"/>
    <property type="molecule type" value="Genomic_DNA"/>
</dbReference>
<name>A0ABX0IUK4_9FLAO</name>
<dbReference type="RefSeq" id="WP_140962109.1">
    <property type="nucleotide sequence ID" value="NZ_VEVQ02000005.1"/>
</dbReference>
<evidence type="ECO:0000313" key="2">
    <source>
        <dbReference type="Proteomes" id="UP000817854"/>
    </source>
</evidence>
<comment type="caution">
    <text evidence="1">The sequence shown here is derived from an EMBL/GenBank/DDBJ whole genome shotgun (WGS) entry which is preliminary data.</text>
</comment>
<keyword evidence="2" id="KW-1185">Reference proteome</keyword>
<reference evidence="2" key="1">
    <citation type="submission" date="2019-05" db="EMBL/GenBank/DDBJ databases">
        <title>Flavobacterium profundi sp. nov., isolated from a deep-sea seamount.</title>
        <authorList>
            <person name="Zhang D.-C."/>
        </authorList>
    </citation>
    <scope>NUCLEOTIDE SEQUENCE [LARGE SCALE GENOMIC DNA]</scope>
    <source>
        <strain evidence="2">EC11</strain>
    </source>
</reference>
<accession>A0ABX0IUK4</accession>
<organism evidence="1 2">
    <name type="scientific">Flavobacterium jejuense</name>
    <dbReference type="NCBI Taxonomy" id="1544455"/>
    <lineage>
        <taxon>Bacteria</taxon>
        <taxon>Pseudomonadati</taxon>
        <taxon>Bacteroidota</taxon>
        <taxon>Flavobacteriia</taxon>
        <taxon>Flavobacteriales</taxon>
        <taxon>Flavobacteriaceae</taxon>
        <taxon>Flavobacterium</taxon>
    </lineage>
</organism>